<feature type="domain" description="Helix-turn-helix" evidence="2">
    <location>
        <begin position="483"/>
        <end position="539"/>
    </location>
</feature>
<feature type="region of interest" description="Disordered" evidence="1">
    <location>
        <begin position="1"/>
        <end position="30"/>
    </location>
</feature>
<dbReference type="PANTHER" id="PTHR21301">
    <property type="entry name" value="REVERSE TRANSCRIPTASE"/>
    <property type="match status" value="1"/>
</dbReference>
<evidence type="ECO:0000313" key="3">
    <source>
        <dbReference type="EMBL" id="CAJ0955511.1"/>
    </source>
</evidence>
<dbReference type="Gene3D" id="3.10.10.10">
    <property type="entry name" value="HIV Type 1 Reverse Transcriptase, subunit A, domain 1"/>
    <property type="match status" value="1"/>
</dbReference>
<accession>A0ABN9M3B7</accession>
<dbReference type="Proteomes" id="UP001176940">
    <property type="component" value="Unassembled WGS sequence"/>
</dbReference>
<feature type="region of interest" description="Disordered" evidence="1">
    <location>
        <begin position="58"/>
        <end position="91"/>
    </location>
</feature>
<dbReference type="SUPFAM" id="SSF56672">
    <property type="entry name" value="DNA/RNA polymerases"/>
    <property type="match status" value="1"/>
</dbReference>
<dbReference type="EMBL" id="CAUEEQ010040372">
    <property type="protein sequence ID" value="CAJ0955511.1"/>
    <property type="molecule type" value="Genomic_DNA"/>
</dbReference>
<dbReference type="CDD" id="cd10442">
    <property type="entry name" value="GIY-YIG_PLEs"/>
    <property type="match status" value="1"/>
</dbReference>
<dbReference type="InterPro" id="IPR043502">
    <property type="entry name" value="DNA/RNA_pol_sf"/>
</dbReference>
<dbReference type="Gene3D" id="3.40.1440.10">
    <property type="entry name" value="GIY-YIG endonuclease"/>
    <property type="match status" value="1"/>
</dbReference>
<reference evidence="3" key="1">
    <citation type="submission" date="2023-07" db="EMBL/GenBank/DDBJ databases">
        <authorList>
            <person name="Stuckert A."/>
        </authorList>
    </citation>
    <scope>NUCLEOTIDE SEQUENCE</scope>
</reference>
<dbReference type="PANTHER" id="PTHR21301:SF12">
    <property type="match status" value="1"/>
</dbReference>
<feature type="compositionally biased region" description="Polar residues" evidence="1">
    <location>
        <begin position="9"/>
        <end position="23"/>
    </location>
</feature>
<proteinExistence type="predicted"/>
<evidence type="ECO:0000313" key="4">
    <source>
        <dbReference type="Proteomes" id="UP001176940"/>
    </source>
</evidence>
<protein>
    <recommendedName>
        <fullName evidence="2">Helix-turn-helix domain-containing protein</fullName>
    </recommendedName>
</protein>
<organism evidence="3 4">
    <name type="scientific">Ranitomeya imitator</name>
    <name type="common">mimic poison frog</name>
    <dbReference type="NCBI Taxonomy" id="111125"/>
    <lineage>
        <taxon>Eukaryota</taxon>
        <taxon>Metazoa</taxon>
        <taxon>Chordata</taxon>
        <taxon>Craniata</taxon>
        <taxon>Vertebrata</taxon>
        <taxon>Euteleostomi</taxon>
        <taxon>Amphibia</taxon>
        <taxon>Batrachia</taxon>
        <taxon>Anura</taxon>
        <taxon>Neobatrachia</taxon>
        <taxon>Hyloidea</taxon>
        <taxon>Dendrobatidae</taxon>
        <taxon>Dendrobatinae</taxon>
        <taxon>Ranitomeya</taxon>
    </lineage>
</organism>
<name>A0ABN9M3B7_9NEOB</name>
<keyword evidence="4" id="KW-1185">Reference proteome</keyword>
<dbReference type="Pfam" id="PF26215">
    <property type="entry name" value="HTH_animal"/>
    <property type="match status" value="1"/>
</dbReference>
<dbReference type="InterPro" id="IPR035901">
    <property type="entry name" value="GIY-YIG_endonuc_sf"/>
</dbReference>
<comment type="caution">
    <text evidence="3">The sequence shown here is derived from an EMBL/GenBank/DDBJ whole genome shotgun (WGS) entry which is preliminary data.</text>
</comment>
<feature type="non-terminal residue" evidence="3">
    <location>
        <position position="1"/>
    </location>
</feature>
<gene>
    <name evidence="3" type="ORF">RIMI_LOCUS15177166</name>
</gene>
<evidence type="ECO:0000256" key="1">
    <source>
        <dbReference type="SAM" id="MobiDB-lite"/>
    </source>
</evidence>
<evidence type="ECO:0000259" key="2">
    <source>
        <dbReference type="Pfam" id="PF26215"/>
    </source>
</evidence>
<dbReference type="InterPro" id="IPR058912">
    <property type="entry name" value="HTH_animal"/>
</dbReference>
<sequence length="1036" mass="118441">KEIVELKSKISSTEQQLRSTSSPEDFKGLKDKVDKTVSDLRDNLQIRKRNKFLRDTEDYRNNQNNVQAEVTKENEEGATDTDQNSAEWRPDPSINEYISPLSESTGSEFTLKSLDLRTHSSFQPPHIYHPVETYIELVKNDVKKVLESIERGNHHVRHNLSVEEKRALSTLKDNKQIIIKPADKGGFNYRDYYMQEIRAQLGDLDTYQPIGSNPTFEISREIKDLVTHYATTGTIDTKLGEFLVKQHPVTPVFYTLPKIHKHPLRPPGRPIVASTESLLSPLAITLENFLSPLVPRIRSYLKDTTDFITSLKNVGRLPTNCLLVSMDVNSLYTSIRHQDGIESVMSFLSSHTNFSIQQQKFCKDFLTLVLTRNFFIFEDQFFIQRKGTAMGSNMAPPYANIFMDHFELTYVYTHPNDIFLIWTGDIETLCDFHRDLNSSLPGLTFSLSHDPVSMNFLDTRVIINEHREVETDLFVKSTDRNSLLKYDSCHPHHIKRALPKSQHVRVDRIVSNPEISHIRHQEMNEKFRIRGYPEHVLTSNRDTTRPDICSRTPRMAFVSTFHPLNHLINKCILQHWDILRTHIHNKRCSNIKDHLVRADVGPSKRGLTQGVLTSPHNGTFPCLSCHQCSNVLKGDSFTHPRSGKRFPIKGQFNCNSSFVVYLIKCPCGLGYVGETTQHIRDRISKHKSTIRCGRTLLPFPAHFLQNNHSVAQLRFQIIDHVPVLRRGGDRIKRLKERESFWIYTLQTLAPHGLNREYEFTIHFLSGEKNLWADALPHSVVSSKEGDEPLLIIPLESLRMVAPVSLESMLPGKTLVPPNLLPEVLYWAHTSKLGGHFGTKRTTGLLARHLGLLYDEPNSVDQAEKILLALCQGQEAAELYCQKFRKWSVLTKWNEDALAAIFRKGLSESIKDVKDVFDEPKSSSLPPHRDCDCAIDLIPGCKFPEGRLFNLSVPEHTAMWSYIKESLEKGHIRPSSSPLGAGFFFVAKKDGSLRPCLMQRSFQQLLNESRKIEAQERQPGEHLGVEHTISLHPIPNL</sequence>